<name>A0A285NBZ5_9AQUI</name>
<dbReference type="PANTHER" id="PTHR47268:SF4">
    <property type="entry name" value="ACYLPHOSPHATASE"/>
    <property type="match status" value="1"/>
</dbReference>
<sequence>MRLYAIFAGTVQGVGFRYFVRNIAKKMGVKGYVRNLPDGTVEVVAEADEETLRKFFKEIEKGPPLAEVTDIRYQFEDKDGGFTDFEILY</sequence>
<dbReference type="PANTHER" id="PTHR47268">
    <property type="entry name" value="ACYLPHOSPHATASE"/>
    <property type="match status" value="1"/>
</dbReference>
<evidence type="ECO:0000256" key="1">
    <source>
        <dbReference type="ARBA" id="ARBA00005614"/>
    </source>
</evidence>
<dbReference type="RefSeq" id="WP_096999977.1">
    <property type="nucleotide sequence ID" value="NZ_OBEI01000002.1"/>
</dbReference>
<dbReference type="InterPro" id="IPR020456">
    <property type="entry name" value="Acylphosphatase"/>
</dbReference>
<evidence type="ECO:0000313" key="7">
    <source>
        <dbReference type="EMBL" id="SNZ06798.1"/>
    </source>
</evidence>
<dbReference type="NCBIfam" id="NF011012">
    <property type="entry name" value="PRK14440.1"/>
    <property type="match status" value="1"/>
</dbReference>
<evidence type="ECO:0000256" key="2">
    <source>
        <dbReference type="ARBA" id="ARBA00012150"/>
    </source>
</evidence>
<accession>A0A285NBZ5</accession>
<evidence type="ECO:0000256" key="3">
    <source>
        <dbReference type="ARBA" id="ARBA00047645"/>
    </source>
</evidence>
<organism evidence="7 8">
    <name type="scientific">Persephonella hydrogeniphila</name>
    <dbReference type="NCBI Taxonomy" id="198703"/>
    <lineage>
        <taxon>Bacteria</taxon>
        <taxon>Pseudomonadati</taxon>
        <taxon>Aquificota</taxon>
        <taxon>Aquificia</taxon>
        <taxon>Aquificales</taxon>
        <taxon>Hydrogenothermaceae</taxon>
        <taxon>Persephonella</taxon>
    </lineage>
</organism>
<feature type="domain" description="Acylphosphatase-like" evidence="6">
    <location>
        <begin position="2"/>
        <end position="89"/>
    </location>
</feature>
<keyword evidence="8" id="KW-1185">Reference proteome</keyword>
<gene>
    <name evidence="7" type="ORF">SAMN06265182_0802</name>
</gene>
<dbReference type="PROSITE" id="PS51160">
    <property type="entry name" value="ACYLPHOSPHATASE_3"/>
    <property type="match status" value="1"/>
</dbReference>
<dbReference type="AlphaFoldDB" id="A0A285NBZ5"/>
<evidence type="ECO:0000256" key="4">
    <source>
        <dbReference type="PROSITE-ProRule" id="PRU00520"/>
    </source>
</evidence>
<dbReference type="Gene3D" id="3.30.70.100">
    <property type="match status" value="1"/>
</dbReference>
<reference evidence="8" key="1">
    <citation type="submission" date="2017-09" db="EMBL/GenBank/DDBJ databases">
        <authorList>
            <person name="Varghese N."/>
            <person name="Submissions S."/>
        </authorList>
    </citation>
    <scope>NUCLEOTIDE SEQUENCE [LARGE SCALE GENOMIC DNA]</scope>
    <source>
        <strain evidence="8">DSM 15103</strain>
    </source>
</reference>
<dbReference type="SUPFAM" id="SSF54975">
    <property type="entry name" value="Acylphosphatase/BLUF domain-like"/>
    <property type="match status" value="1"/>
</dbReference>
<dbReference type="EC" id="3.6.1.7" evidence="2 4"/>
<dbReference type="Pfam" id="PF00708">
    <property type="entry name" value="Acylphosphatase"/>
    <property type="match status" value="1"/>
</dbReference>
<dbReference type="Proteomes" id="UP000219036">
    <property type="component" value="Unassembled WGS sequence"/>
</dbReference>
<evidence type="ECO:0000256" key="5">
    <source>
        <dbReference type="RuleBase" id="RU004168"/>
    </source>
</evidence>
<feature type="active site" evidence="4">
    <location>
        <position position="35"/>
    </location>
</feature>
<dbReference type="InterPro" id="IPR036046">
    <property type="entry name" value="Acylphosphatase-like_dom_sf"/>
</dbReference>
<dbReference type="EMBL" id="OBEI01000002">
    <property type="protein sequence ID" value="SNZ06798.1"/>
    <property type="molecule type" value="Genomic_DNA"/>
</dbReference>
<dbReference type="GO" id="GO:0003998">
    <property type="term" value="F:acylphosphatase activity"/>
    <property type="evidence" value="ECO:0007669"/>
    <property type="project" value="UniProtKB-EC"/>
</dbReference>
<keyword evidence="4" id="KW-0378">Hydrolase</keyword>
<dbReference type="OrthoDB" id="9808093at2"/>
<evidence type="ECO:0000313" key="8">
    <source>
        <dbReference type="Proteomes" id="UP000219036"/>
    </source>
</evidence>
<comment type="catalytic activity">
    <reaction evidence="3 4">
        <text>an acyl phosphate + H2O = a carboxylate + phosphate + H(+)</text>
        <dbReference type="Rhea" id="RHEA:14965"/>
        <dbReference type="ChEBI" id="CHEBI:15377"/>
        <dbReference type="ChEBI" id="CHEBI:15378"/>
        <dbReference type="ChEBI" id="CHEBI:29067"/>
        <dbReference type="ChEBI" id="CHEBI:43474"/>
        <dbReference type="ChEBI" id="CHEBI:59918"/>
        <dbReference type="EC" id="3.6.1.7"/>
    </reaction>
</comment>
<dbReference type="InterPro" id="IPR001792">
    <property type="entry name" value="Acylphosphatase-like_dom"/>
</dbReference>
<proteinExistence type="inferred from homology"/>
<protein>
    <recommendedName>
        <fullName evidence="2 4">acylphosphatase</fullName>
        <ecNumber evidence="2 4">3.6.1.7</ecNumber>
    </recommendedName>
</protein>
<feature type="active site" evidence="4">
    <location>
        <position position="17"/>
    </location>
</feature>
<comment type="similarity">
    <text evidence="1 5">Belongs to the acylphosphatase family.</text>
</comment>
<evidence type="ECO:0000259" key="6">
    <source>
        <dbReference type="PROSITE" id="PS51160"/>
    </source>
</evidence>